<dbReference type="SUPFAM" id="SSF82171">
    <property type="entry name" value="DPP6 N-terminal domain-like"/>
    <property type="match status" value="1"/>
</dbReference>
<dbReference type="EMBL" id="JAEAGR010000006">
    <property type="protein sequence ID" value="MBH1940720.1"/>
    <property type="molecule type" value="Genomic_DNA"/>
</dbReference>
<evidence type="ECO:0000313" key="3">
    <source>
        <dbReference type="Proteomes" id="UP000623269"/>
    </source>
</evidence>
<name>A0A8J7KVY7_9FIRM</name>
<evidence type="ECO:0008006" key="4">
    <source>
        <dbReference type="Google" id="ProtNLM"/>
    </source>
</evidence>
<proteinExistence type="predicted"/>
<keyword evidence="3" id="KW-1185">Reference proteome</keyword>
<accession>A0A8J7KVY7</accession>
<keyword evidence="1" id="KW-1133">Transmembrane helix</keyword>
<keyword evidence="1" id="KW-0472">Membrane</keyword>
<comment type="caution">
    <text evidence="2">The sequence shown here is derived from an EMBL/GenBank/DDBJ whole genome shotgun (WGS) entry which is preliminary data.</text>
</comment>
<organism evidence="2 3">
    <name type="scientific">Mobilitalea sibirica</name>
    <dbReference type="NCBI Taxonomy" id="1462919"/>
    <lineage>
        <taxon>Bacteria</taxon>
        <taxon>Bacillati</taxon>
        <taxon>Bacillota</taxon>
        <taxon>Clostridia</taxon>
        <taxon>Lachnospirales</taxon>
        <taxon>Lachnospiraceae</taxon>
        <taxon>Mobilitalea</taxon>
    </lineage>
</organism>
<evidence type="ECO:0000313" key="2">
    <source>
        <dbReference type="EMBL" id="MBH1940720.1"/>
    </source>
</evidence>
<dbReference type="AlphaFoldDB" id="A0A8J7KVY7"/>
<sequence length="849" mass="98243">MLKHIYRIIILIGIFIASILYFSRDIKEVVFDIDITTVMEETTLPLVTIKVSDNKINLLRAYSTNLNANTIREAVTPLDSEQTFEILINEEEYEIKKLNYELREFVGNDLIETDSISVFNEVDNVKAAKIKLDTRLEPGKEYACKITLITDESKKMYFYHRVKKYENAYVTEKLSFVMDFHNAIKDKDTAQKIIKNLETKKNADNSTLAYVNIHSSFELVTWGNIKPVFLTEIIPTVKEINPETGSVELDYIIEAEIAGVKELFRIKEFYRVRYTKDRMYLLNYERKMESIFDVNLASVSKSQFKLGISSDYEVPYLASADKKKLAFVRNRELWFYNLEVNELVKVFSFRQEDTDYIRDIYDQHDIRILNMDAEGNINFLVYGYMNRGQYEGRVGLLLYQYIRDENRIEEMVYIPIDESYQKLKENIGDLTYMNALDVFYLHLYNNIYSYNTITKQLSLLAENISNENVEFLKNLNHVVWQDNSDPRLSKRIKIMDLETGEIETIDTQSGYNIILMDKINSNLIYGLTAEEDITTLIDGKVIAPLNILEITTLDKKVLKKYSKAGYYITDVEVKDNIIELSRVRKENDNGRLVFPTVPKDYIMNQIKNEPTIIEVTTRVTEQALTEIYLTMPKGFVMNTIPKVSNTIHTVISDDPTVRLPKYENTETVYYPYVFGGIKGLYKESSEAIQIAGKSIGVVLNDRNQLVWERGVKASKSLLSKFDTMNWSASSNQSMENCLRLMLLYQGISVSLEQVNVNNQSAIDVLNMYSKHTPVRLTGITLEDALYFVSEGRPIIAMTNSRDAVLIYGYDAFNIMIIDPKLNKSMKMGIQDSTKLFEEAGNVFISYLRE</sequence>
<dbReference type="RefSeq" id="WP_197660946.1">
    <property type="nucleotide sequence ID" value="NZ_JAEAGR010000006.1"/>
</dbReference>
<keyword evidence="1" id="KW-0812">Transmembrane</keyword>
<protein>
    <recommendedName>
        <fullName evidence="4">Peptidase C39-like protein</fullName>
    </recommendedName>
</protein>
<gene>
    <name evidence="2" type="ORF">I5677_07455</name>
</gene>
<feature type="transmembrane region" description="Helical" evidence="1">
    <location>
        <begin position="5"/>
        <end position="23"/>
    </location>
</feature>
<reference evidence="2" key="1">
    <citation type="submission" date="2020-12" db="EMBL/GenBank/DDBJ databases">
        <title>M. sibirica DSM 26468T genome.</title>
        <authorList>
            <person name="Thieme N."/>
            <person name="Rettenmaier R."/>
            <person name="Zverlov V."/>
            <person name="Liebl W."/>
        </authorList>
    </citation>
    <scope>NUCLEOTIDE SEQUENCE</scope>
    <source>
        <strain evidence="2">DSM 26468</strain>
    </source>
</reference>
<evidence type="ECO:0000256" key="1">
    <source>
        <dbReference type="SAM" id="Phobius"/>
    </source>
</evidence>
<dbReference type="Proteomes" id="UP000623269">
    <property type="component" value="Unassembled WGS sequence"/>
</dbReference>